<comment type="caution">
    <text evidence="1">The sequence shown here is derived from an EMBL/GenBank/DDBJ whole genome shotgun (WGS) entry which is preliminary data.</text>
</comment>
<dbReference type="EMBL" id="JAESWB010000245">
    <property type="protein sequence ID" value="MBL4953785.1"/>
    <property type="molecule type" value="Genomic_DNA"/>
</dbReference>
<feature type="non-terminal residue" evidence="1">
    <location>
        <position position="186"/>
    </location>
</feature>
<dbReference type="Proteomes" id="UP000623967">
    <property type="component" value="Unassembled WGS sequence"/>
</dbReference>
<name>A0ABS1TR49_9BACI</name>
<evidence type="ECO:0000313" key="1">
    <source>
        <dbReference type="EMBL" id="MBL4953785.1"/>
    </source>
</evidence>
<protein>
    <submittedName>
        <fullName evidence="1">VCBS domain-containing protein</fullName>
    </submittedName>
</protein>
<accession>A0ABS1TR49</accession>
<reference evidence="1 2" key="1">
    <citation type="submission" date="2021-01" db="EMBL/GenBank/DDBJ databases">
        <title>Genome public.</title>
        <authorList>
            <person name="Liu C."/>
            <person name="Sun Q."/>
        </authorList>
    </citation>
    <scope>NUCLEOTIDE SEQUENCE [LARGE SCALE GENOMIC DNA]</scope>
    <source>
        <strain evidence="1 2">YIM B02564</strain>
    </source>
</reference>
<keyword evidence="2" id="KW-1185">Reference proteome</keyword>
<dbReference type="RefSeq" id="WP_202655051.1">
    <property type="nucleotide sequence ID" value="NZ_JAESWB010000245.1"/>
</dbReference>
<dbReference type="NCBIfam" id="TIGR01965">
    <property type="entry name" value="VCBS_repeat"/>
    <property type="match status" value="1"/>
</dbReference>
<proteinExistence type="predicted"/>
<sequence>MTFSYSVVDGKGGVTPAAAVVTVTGSNDAPVITTTATNLKLFEGNAALSASGTLGFSDSDRNATVAASLAGATVTTTGVTLTDTQAAAFKQAYTIADGGQWSFSLASPDYLAQGQTVQVAYQVNVADDKGTTVTQVQTITVTGTNDVPVIGGISTGTVQEDVGLTGNLLTTKGALTIADADAGQSS</sequence>
<organism evidence="1 2">
    <name type="scientific">Neobacillus paridis</name>
    <dbReference type="NCBI Taxonomy" id="2803862"/>
    <lineage>
        <taxon>Bacteria</taxon>
        <taxon>Bacillati</taxon>
        <taxon>Bacillota</taxon>
        <taxon>Bacilli</taxon>
        <taxon>Bacillales</taxon>
        <taxon>Bacillaceae</taxon>
        <taxon>Neobacillus</taxon>
    </lineage>
</organism>
<dbReference type="InterPro" id="IPR010221">
    <property type="entry name" value="VCBS_dom"/>
</dbReference>
<evidence type="ECO:0000313" key="2">
    <source>
        <dbReference type="Proteomes" id="UP000623967"/>
    </source>
</evidence>
<gene>
    <name evidence="1" type="ORF">JK635_16500</name>
</gene>